<dbReference type="Proteomes" id="UP000193926">
    <property type="component" value="Unassembled WGS sequence"/>
</dbReference>
<dbReference type="STRING" id="1123756.MGEO_01270"/>
<evidence type="ECO:0000313" key="1">
    <source>
        <dbReference type="EMBL" id="OSQ53220.1"/>
    </source>
</evidence>
<dbReference type="RefSeq" id="WP_085634880.1">
    <property type="nucleotide sequence ID" value="NZ_JFKC01000001.1"/>
</dbReference>
<sequence length="208" mass="23283">MTKTLTKVAAFRRLAHERQMTSLIDRDIIALGGDFIPLRSDWVSLYYDTGYKVCSDDGSQYAYRAITTRGELLWLVFSTGKSRGYHSEASCPVGAFEEAQTALAHRREVKSRWDDVTSVARALRRGSLRFDVLIEDAHNSPLCAMGTRHFLRSVGMSRITRISGFKLAWLMLVEPQLGFVIHQAALRESVLNEPSTTPLMDALTGARG</sequence>
<proteinExistence type="predicted"/>
<dbReference type="AlphaFoldDB" id="A0A1X4NQL8"/>
<dbReference type="EMBL" id="JFKC01000001">
    <property type="protein sequence ID" value="OSQ53220.1"/>
    <property type="molecule type" value="Genomic_DNA"/>
</dbReference>
<comment type="caution">
    <text evidence="1">The sequence shown here is derived from an EMBL/GenBank/DDBJ whole genome shotgun (WGS) entry which is preliminary data.</text>
</comment>
<protein>
    <submittedName>
        <fullName evidence="1">Uncharacterized protein</fullName>
    </submittedName>
</protein>
<accession>A0A1X4NQL8</accession>
<dbReference type="OrthoDB" id="7875042at2"/>
<gene>
    <name evidence="1" type="ORF">MGEO_01270</name>
</gene>
<keyword evidence="2" id="KW-1185">Reference proteome</keyword>
<name>A0A1X4NQL8_9RHOB</name>
<organism evidence="1 2">
    <name type="scientific">Marivita geojedonensis</name>
    <dbReference type="NCBI Taxonomy" id="1123756"/>
    <lineage>
        <taxon>Bacteria</taxon>
        <taxon>Pseudomonadati</taxon>
        <taxon>Pseudomonadota</taxon>
        <taxon>Alphaproteobacteria</taxon>
        <taxon>Rhodobacterales</taxon>
        <taxon>Roseobacteraceae</taxon>
        <taxon>Marivita</taxon>
    </lineage>
</organism>
<reference evidence="1 2" key="1">
    <citation type="submission" date="2014-03" db="EMBL/GenBank/DDBJ databases">
        <title>The draft genome sequence of Marivita geojedonensis KCTC 23882.</title>
        <authorList>
            <person name="Lai Q."/>
            <person name="Shao Z."/>
        </authorList>
    </citation>
    <scope>NUCLEOTIDE SEQUENCE [LARGE SCALE GENOMIC DNA]</scope>
    <source>
        <strain evidence="1 2">DPG-138</strain>
    </source>
</reference>
<evidence type="ECO:0000313" key="2">
    <source>
        <dbReference type="Proteomes" id="UP000193926"/>
    </source>
</evidence>